<dbReference type="GO" id="GO:0005975">
    <property type="term" value="P:carbohydrate metabolic process"/>
    <property type="evidence" value="ECO:0007669"/>
    <property type="project" value="InterPro"/>
</dbReference>
<dbReference type="InterPro" id="IPR017853">
    <property type="entry name" value="GH"/>
</dbReference>
<dbReference type="InterPro" id="IPR036881">
    <property type="entry name" value="Glyco_hydro_3_C_sf"/>
</dbReference>
<dbReference type="STRING" id="1619234.SAMN05421730_1007106"/>
<sequence length="571" mass="62673">MNFSEIMKKAPYNLNDEQMKWVMDTKAGMTMEQKIRQMFCTIAYTDNEGYLAGIAAGEYGGLMCRAMPNEAVVNLVNFMQKNSKIPVFVAGNMEAGMNTCSEDGTHVGCQMAIAATEDVHYATELGRIVGEEADALGINWAFAPVIDIDNNWRNPITNTRTYGSNPEMVAKMGAAYVTEVQKHGVAASIKHFPGDGVDERDQHLVTSVNSLSAEEWMDTYGKVYKTSIDAGALTVMAGHIMQPAWSKKLNPELEDKDILPGSMSYELLTGLLRGELGFNGTIITDSSAMAGMTTPLPRRKGLPAAINAGCDMILFAKNMKEDLGYIRDAIESGEISAERVEECVVRILALKASLGLPEKQASGAIYPSKERADGAVNCEDHDKVSKEVADKSITLVKEEEGVFPITPDRYKRVLVYSKESGGTDLAFGAATRIGAFVERMEKEGFKVTVWEPSPGFEGLEAPMSDIIENYDLIIYVANYVTKSNQTVVRIEWAQPMGADCLSYVDDMPNIFISLENPYHLADVPRVRTYINTYGSTDNILDALVEKLTGRSEFKGVSPVDAFCGFWDAHLS</sequence>
<dbReference type="Gene3D" id="3.20.20.300">
    <property type="entry name" value="Glycoside hydrolase, family 3, N-terminal domain"/>
    <property type="match status" value="1"/>
</dbReference>
<evidence type="ECO:0000256" key="2">
    <source>
        <dbReference type="ARBA" id="ARBA00005336"/>
    </source>
</evidence>
<dbReference type="InterPro" id="IPR050226">
    <property type="entry name" value="NagZ_Beta-hexosaminidase"/>
</dbReference>
<evidence type="ECO:0000313" key="7">
    <source>
        <dbReference type="EMBL" id="SCP97009.1"/>
    </source>
</evidence>
<evidence type="ECO:0000259" key="6">
    <source>
        <dbReference type="Pfam" id="PF00933"/>
    </source>
</evidence>
<evidence type="ECO:0000313" key="8">
    <source>
        <dbReference type="Proteomes" id="UP000199315"/>
    </source>
</evidence>
<dbReference type="InterPro" id="IPR019800">
    <property type="entry name" value="Glyco_hydro_3_AS"/>
</dbReference>
<dbReference type="Gene3D" id="3.40.50.1700">
    <property type="entry name" value="Glycoside hydrolase family 3 C-terminal domain"/>
    <property type="match status" value="1"/>
</dbReference>
<feature type="domain" description="Glycoside hydrolase family 3 N-terminal" evidence="6">
    <location>
        <begin position="31"/>
        <end position="349"/>
    </location>
</feature>
<dbReference type="AlphaFoldDB" id="A0A1D3TSW0"/>
<dbReference type="InterPro" id="IPR001764">
    <property type="entry name" value="Glyco_hydro_3_N"/>
</dbReference>
<accession>A0A1D3TSW0</accession>
<name>A0A1D3TSW0_9FIRM</name>
<comment type="similarity">
    <text evidence="2">Belongs to the glycosyl hydrolase 3 family.</text>
</comment>
<keyword evidence="4" id="KW-0378">Hydrolase</keyword>
<evidence type="ECO:0000256" key="4">
    <source>
        <dbReference type="ARBA" id="ARBA00022801"/>
    </source>
</evidence>
<dbReference type="Pfam" id="PF00933">
    <property type="entry name" value="Glyco_hydro_3"/>
    <property type="match status" value="1"/>
</dbReference>
<comment type="catalytic activity">
    <reaction evidence="1">
        <text>Hydrolysis of terminal non-reducing N-acetyl-D-hexosamine residues in N-acetyl-beta-D-hexosaminides.</text>
        <dbReference type="EC" id="3.2.1.52"/>
    </reaction>
</comment>
<keyword evidence="5" id="KW-0326">Glycosidase</keyword>
<evidence type="ECO:0000256" key="5">
    <source>
        <dbReference type="ARBA" id="ARBA00023295"/>
    </source>
</evidence>
<keyword evidence="8" id="KW-1185">Reference proteome</keyword>
<dbReference type="GO" id="GO:0009254">
    <property type="term" value="P:peptidoglycan turnover"/>
    <property type="evidence" value="ECO:0007669"/>
    <property type="project" value="TreeGrafter"/>
</dbReference>
<evidence type="ECO:0000256" key="3">
    <source>
        <dbReference type="ARBA" id="ARBA00012663"/>
    </source>
</evidence>
<dbReference type="PANTHER" id="PTHR30480:SF13">
    <property type="entry name" value="BETA-HEXOSAMINIDASE"/>
    <property type="match status" value="1"/>
</dbReference>
<dbReference type="Proteomes" id="UP000199315">
    <property type="component" value="Unassembled WGS sequence"/>
</dbReference>
<dbReference type="SUPFAM" id="SSF51445">
    <property type="entry name" value="(Trans)glycosidases"/>
    <property type="match status" value="1"/>
</dbReference>
<dbReference type="PROSITE" id="PS00775">
    <property type="entry name" value="GLYCOSYL_HYDROL_F3"/>
    <property type="match status" value="1"/>
</dbReference>
<dbReference type="RefSeq" id="WP_091232661.1">
    <property type="nucleotide sequence ID" value="NZ_FMKA01000007.1"/>
</dbReference>
<organism evidence="7 8">
    <name type="scientific">Anaerobium acetethylicum</name>
    <dbReference type="NCBI Taxonomy" id="1619234"/>
    <lineage>
        <taxon>Bacteria</taxon>
        <taxon>Bacillati</taxon>
        <taxon>Bacillota</taxon>
        <taxon>Clostridia</taxon>
        <taxon>Lachnospirales</taxon>
        <taxon>Lachnospiraceae</taxon>
        <taxon>Anaerobium</taxon>
    </lineage>
</organism>
<dbReference type="GO" id="GO:0004563">
    <property type="term" value="F:beta-N-acetylhexosaminidase activity"/>
    <property type="evidence" value="ECO:0007669"/>
    <property type="project" value="UniProtKB-EC"/>
</dbReference>
<evidence type="ECO:0000256" key="1">
    <source>
        <dbReference type="ARBA" id="ARBA00001231"/>
    </source>
</evidence>
<dbReference type="EMBL" id="FMKA01000007">
    <property type="protein sequence ID" value="SCP97009.1"/>
    <property type="molecule type" value="Genomic_DNA"/>
</dbReference>
<proteinExistence type="inferred from homology"/>
<dbReference type="EC" id="3.2.1.52" evidence="3"/>
<protein>
    <recommendedName>
        <fullName evidence="3">beta-N-acetylhexosaminidase</fullName>
        <ecNumber evidence="3">3.2.1.52</ecNumber>
    </recommendedName>
</protein>
<dbReference type="InterPro" id="IPR036962">
    <property type="entry name" value="Glyco_hydro_3_N_sf"/>
</dbReference>
<dbReference type="OrthoDB" id="9805821at2"/>
<gene>
    <name evidence="7" type="ORF">SAMN05421730_1007106</name>
</gene>
<dbReference type="PANTHER" id="PTHR30480">
    <property type="entry name" value="BETA-HEXOSAMINIDASE-RELATED"/>
    <property type="match status" value="1"/>
</dbReference>
<reference evidence="7 8" key="1">
    <citation type="submission" date="2016-09" db="EMBL/GenBank/DDBJ databases">
        <authorList>
            <person name="Capua I."/>
            <person name="De Benedictis P."/>
            <person name="Joannis T."/>
            <person name="Lombin L.H."/>
            <person name="Cattoli G."/>
        </authorList>
    </citation>
    <scope>NUCLEOTIDE SEQUENCE [LARGE SCALE GENOMIC DNA]</scope>
    <source>
        <strain evidence="7 8">GluBS11</strain>
    </source>
</reference>